<name>A0AAV6ZWZ4_ENGPU</name>
<evidence type="ECO:0000313" key="2">
    <source>
        <dbReference type="EMBL" id="KAG8552002.1"/>
    </source>
</evidence>
<sequence length="765" mass="85706">MQDIYTRGCYLDPTLTCSVTPRVTRNLVEDQGSDTLTPSGLSLMASPAPCSATRNPSLSSPAPRSCQAAVRTLCSRHGSQLRHTVCDRLPSHVLQEAPGNDVTIAVTAAFMVYGERVRLVKEEKPGIMEKQMKMMVMEDFVEYQLFLVSDEPREPEKLKHTLKQYIEEILAKLAPLLADYIWQNQPFNLKYKSRKGDVPAHIGGITRFGDNIEDEWFIVYLIQQITKDFPALAARVEDNDGEFLLIEAADFLPKWLKPENSSNRVFFHHGKLCILPFQQDECSLQDQSSNLNISQALMLLAGRPDACTASAPIAQAIEQRIKEYPDKIKDSLHRAHCFVPAEIAAVLKERPQLVSAAIQAFYLRDPIDLKACRTFHHFRPERRVFTPVTFTKCLYAQLSQQRFHPDKRSGYTLPAISHPKYKPHELGMKLAHGFEILCSKCAKSDGLTTRHPTDSPLWTGFLNNLKKNDFFKGEMEGSAQYCELMKKAEIYFQQSVDKPNSSTDQSPGKEVLRLLSTMTVDMEELKKEEADLPPDEDDSWLDLTPDKLEQILQKARGSKDTAAESEEQYNLSDVTDSMKAFITKVSSHEGAELPWNPAEAPITFDVDSFTSALEKILGPNPEELDSDDLDSEEDFELLISDEDSEDDQVSALNEDVLPSLHSYMNVMDRELAHTNIGKSFTKKKNVQSNVHPKTTKAGESNSDDEVKGEESDLAPVDVDLNLVTNILESFSSQSGLAGPASNLLQSLGVHLPDNTDQEAADNLQH</sequence>
<reference evidence="2" key="1">
    <citation type="thesis" date="2020" institute="ProQuest LLC" country="789 East Eisenhower Parkway, Ann Arbor, MI, USA">
        <title>Comparative Genomics and Chromosome Evolution.</title>
        <authorList>
            <person name="Mudd A.B."/>
        </authorList>
    </citation>
    <scope>NUCLEOTIDE SEQUENCE</scope>
    <source>
        <strain evidence="2">237g6f4</strain>
        <tissue evidence="2">Blood</tissue>
    </source>
</reference>
<proteinExistence type="predicted"/>
<dbReference type="PANTHER" id="PTHR13060:SF0">
    <property type="entry name" value="PROTEIN ECDYSONELESS HOMOLOG"/>
    <property type="match status" value="1"/>
</dbReference>
<dbReference type="EMBL" id="WNYA01000011">
    <property type="protein sequence ID" value="KAG8552001.1"/>
    <property type="molecule type" value="Genomic_DNA"/>
</dbReference>
<protein>
    <recommendedName>
        <fullName evidence="4">Ecdysoneless cell cycle regulator</fullName>
    </recommendedName>
</protein>
<dbReference type="Proteomes" id="UP000824782">
    <property type="component" value="Unassembled WGS sequence"/>
</dbReference>
<dbReference type="EMBL" id="WNYA01000011">
    <property type="protein sequence ID" value="KAG8552002.1"/>
    <property type="molecule type" value="Genomic_DNA"/>
</dbReference>
<dbReference type="Pfam" id="PF07093">
    <property type="entry name" value="SGT1"/>
    <property type="match status" value="1"/>
</dbReference>
<organism evidence="2 3">
    <name type="scientific">Engystomops pustulosus</name>
    <name type="common">Tungara frog</name>
    <name type="synonym">Physalaemus pustulosus</name>
    <dbReference type="NCBI Taxonomy" id="76066"/>
    <lineage>
        <taxon>Eukaryota</taxon>
        <taxon>Metazoa</taxon>
        <taxon>Chordata</taxon>
        <taxon>Craniata</taxon>
        <taxon>Vertebrata</taxon>
        <taxon>Euteleostomi</taxon>
        <taxon>Amphibia</taxon>
        <taxon>Batrachia</taxon>
        <taxon>Anura</taxon>
        <taxon>Neobatrachia</taxon>
        <taxon>Hyloidea</taxon>
        <taxon>Leptodactylidae</taxon>
        <taxon>Leiuperinae</taxon>
        <taxon>Engystomops</taxon>
    </lineage>
</organism>
<comment type="caution">
    <text evidence="2">The sequence shown here is derived from an EMBL/GenBank/DDBJ whole genome shotgun (WGS) entry which is preliminary data.</text>
</comment>
<dbReference type="PANTHER" id="PTHR13060">
    <property type="entry name" value="SGT1 PROTEIN HSGT1 SUPPRESSOR OF GCR2"/>
    <property type="match status" value="1"/>
</dbReference>
<feature type="compositionally biased region" description="Polar residues" evidence="1">
    <location>
        <begin position="686"/>
        <end position="700"/>
    </location>
</feature>
<feature type="region of interest" description="Disordered" evidence="1">
    <location>
        <begin position="680"/>
        <end position="712"/>
    </location>
</feature>
<evidence type="ECO:0000256" key="1">
    <source>
        <dbReference type="SAM" id="MobiDB-lite"/>
    </source>
</evidence>
<dbReference type="GO" id="GO:0005634">
    <property type="term" value="C:nucleus"/>
    <property type="evidence" value="ECO:0007669"/>
    <property type="project" value="TreeGrafter"/>
</dbReference>
<gene>
    <name evidence="2" type="ORF">GDO81_004373</name>
</gene>
<dbReference type="InterPro" id="IPR010770">
    <property type="entry name" value="Ecd"/>
</dbReference>
<evidence type="ECO:0000313" key="3">
    <source>
        <dbReference type="Proteomes" id="UP000824782"/>
    </source>
</evidence>
<keyword evidence="3" id="KW-1185">Reference proteome</keyword>
<evidence type="ECO:0008006" key="4">
    <source>
        <dbReference type="Google" id="ProtNLM"/>
    </source>
</evidence>
<accession>A0AAV6ZWZ4</accession>
<dbReference type="AlphaFoldDB" id="A0AAV6ZWZ4"/>